<evidence type="ECO:0000313" key="1">
    <source>
        <dbReference type="EMBL" id="QTA89317.1"/>
    </source>
</evidence>
<dbReference type="KEGG" id="dmm:dnm_053670"/>
<accession>A0A975BPI3</accession>
<dbReference type="AlphaFoldDB" id="A0A975BPI3"/>
<sequence>MPGCFQIFQWDELALSSDEKSRVSPQFEEKRAIKNFCSGT</sequence>
<evidence type="ECO:0000313" key="2">
    <source>
        <dbReference type="Proteomes" id="UP000663722"/>
    </source>
</evidence>
<organism evidence="1 2">
    <name type="scientific">Desulfonema magnum</name>
    <dbReference type="NCBI Taxonomy" id="45655"/>
    <lineage>
        <taxon>Bacteria</taxon>
        <taxon>Pseudomonadati</taxon>
        <taxon>Thermodesulfobacteriota</taxon>
        <taxon>Desulfobacteria</taxon>
        <taxon>Desulfobacterales</taxon>
        <taxon>Desulfococcaceae</taxon>
        <taxon>Desulfonema</taxon>
    </lineage>
</organism>
<keyword evidence="2" id="KW-1185">Reference proteome</keyword>
<dbReference type="EMBL" id="CP061800">
    <property type="protein sequence ID" value="QTA89317.1"/>
    <property type="molecule type" value="Genomic_DNA"/>
</dbReference>
<name>A0A975BPI3_9BACT</name>
<reference evidence="1" key="1">
    <citation type="journal article" date="2021" name="Microb. Physiol.">
        <title>Proteogenomic Insights into the Physiology of Marine, Sulfate-Reducing, Filamentous Desulfonema limicola and Desulfonema magnum.</title>
        <authorList>
            <person name="Schnaars V."/>
            <person name="Wohlbrand L."/>
            <person name="Scheve S."/>
            <person name="Hinrichs C."/>
            <person name="Reinhardt R."/>
            <person name="Rabus R."/>
        </authorList>
    </citation>
    <scope>NUCLEOTIDE SEQUENCE</scope>
    <source>
        <strain evidence="1">4be13</strain>
    </source>
</reference>
<dbReference type="Proteomes" id="UP000663722">
    <property type="component" value="Chromosome"/>
</dbReference>
<gene>
    <name evidence="1" type="ORF">dnm_053670</name>
</gene>
<protein>
    <submittedName>
        <fullName evidence="1">Uncharacterized protein</fullName>
    </submittedName>
</protein>
<proteinExistence type="predicted"/>